<name>A0A173GCY6_9CAUD</name>
<protein>
    <submittedName>
        <fullName evidence="1">Putative EPS-depolymerase</fullName>
    </submittedName>
</protein>
<gene>
    <name evidence="1" type="ORF">SIMMY50_79</name>
</gene>
<evidence type="ECO:0000313" key="1">
    <source>
        <dbReference type="EMBL" id="ANH51541.1"/>
    </source>
</evidence>
<proteinExistence type="predicted"/>
<dbReference type="Proteomes" id="UP000222975">
    <property type="component" value="Segment"/>
</dbReference>
<sequence length="640" mass="69684">MTDSTTAQSPTVTLDQVIASGGQIVFLDNGQLKSFPVSQITDLLKSGMSTDVLGQADSLSMFGQVESFEALRKLKPQKEGARISLRGWNKGSCLGGGEFIGHLVTKELKARPDDGGMIAAGSGFFWERVCSDCGQMNVTHFGALPGATAATDCVPAMTAMLNWSNANAVGLGIQFPAGTFFASSLKFTKEIGYFRIAGNHINFGYFANTVLVSDATENFMLDVAARRVELANIIFRGVSTTEKPNKKGIFNNIVIGGQYFNMTCVRFEKIGGTCVNLIDTLDTKMTQWYASQCTGDVIVNKWSDRQAGGWNHTTAVEMTNFNIQKCVGGKVFDMQRCAQSFITNGWIEHCDDPGDLSNGQWTVNGLSIEDCKKPLKASYARFIEIQRNLQSGSRIDYSIDPELEEWLSEWERGRLDIANHGIFIDGTLEPGTIMSRNKLSNSSDKAKWFRVGTWYSPSEGDSIDINLVGTGNFLSVAPKLDDIDGVRQGGGNTLIRVQLKKDSVGATLEPHGSSPLQAAKIAKVGAGKFVIYAQLKPYTRNVIPVIVATGATHYEAGVSYYFRPAIASMSDEEIAAVPDAVVIAEQWSLGQMAGVGATNEGNLMLKSKIVNDHLQVQVMVSQAQWAKPELRYIELKKEAK</sequence>
<dbReference type="EMBL" id="KU886223">
    <property type="protein sequence ID" value="ANH51541.1"/>
    <property type="molecule type" value="Genomic_DNA"/>
</dbReference>
<accession>A0A173GCY6</accession>
<evidence type="ECO:0000313" key="2">
    <source>
        <dbReference type="Proteomes" id="UP000222975"/>
    </source>
</evidence>
<reference evidence="2" key="1">
    <citation type="submission" date="2016-03" db="EMBL/GenBank/DDBJ databases">
        <authorList>
            <person name="Sharma R."/>
            <person name="Simister A.R."/>
            <person name="Berg J.A."/>
            <person name="Jensen G.L."/>
            <person name="Keele B.R."/>
            <person name="Ward M.E.H."/>
            <person name="Breakwell D.P."/>
            <person name="Hope S."/>
            <person name="Grose J.H."/>
        </authorList>
    </citation>
    <scope>NUCLEOTIDE SEQUENCE [LARGE SCALE GENOMIC DNA]</scope>
</reference>
<keyword evidence="2" id="KW-1185">Reference proteome</keyword>
<organism evidence="1 2">
    <name type="scientific">Erwinia phage vB_EamM_Simmy50</name>
    <dbReference type="NCBI Taxonomy" id="1815988"/>
    <lineage>
        <taxon>Viruses</taxon>
        <taxon>Duplodnaviria</taxon>
        <taxon>Heunggongvirae</taxon>
        <taxon>Uroviricota</taxon>
        <taxon>Caudoviricetes</taxon>
        <taxon>Chimalliviridae</taxon>
        <taxon>Agricanvirus</taxon>
        <taxon>Agricanvirus simmy50</taxon>
    </lineage>
</organism>